<feature type="transmembrane region" description="Helical" evidence="7">
    <location>
        <begin position="215"/>
        <end position="237"/>
    </location>
</feature>
<dbReference type="PANTHER" id="PTHR30161:SF1">
    <property type="entry name" value="FLAGELLAR BIOSYNTHESIS PROTEIN FLHA-RELATED"/>
    <property type="match status" value="1"/>
</dbReference>
<dbReference type="PROSITE" id="PS00994">
    <property type="entry name" value="FHIPEP"/>
    <property type="match status" value="1"/>
</dbReference>
<keyword evidence="5 7" id="KW-1133">Transmembrane helix</keyword>
<dbReference type="PIRSF" id="PIRSF005419">
    <property type="entry name" value="FlhA"/>
    <property type="match status" value="1"/>
</dbReference>
<dbReference type="Gene3D" id="1.10.8.540">
    <property type="entry name" value="FHIPEP family, domain 3"/>
    <property type="match status" value="1"/>
</dbReference>
<dbReference type="InterPro" id="IPR042196">
    <property type="entry name" value="FHIPEP_4"/>
</dbReference>
<evidence type="ECO:0000256" key="2">
    <source>
        <dbReference type="ARBA" id="ARBA00008835"/>
    </source>
</evidence>
<keyword evidence="7" id="KW-1006">Bacterial flagellum protein export</keyword>
<evidence type="ECO:0000256" key="7">
    <source>
        <dbReference type="RuleBase" id="RU364093"/>
    </source>
</evidence>
<evidence type="ECO:0000256" key="6">
    <source>
        <dbReference type="ARBA" id="ARBA00023136"/>
    </source>
</evidence>
<dbReference type="InterPro" id="IPR006301">
    <property type="entry name" value="FlhA"/>
</dbReference>
<evidence type="ECO:0000256" key="5">
    <source>
        <dbReference type="ARBA" id="ARBA00022989"/>
    </source>
</evidence>
<protein>
    <recommendedName>
        <fullName evidence="7">Flagellar biosynthesis protein FlhA</fullName>
    </recommendedName>
</protein>
<dbReference type="RefSeq" id="WP_275632011.1">
    <property type="nucleotide sequence ID" value="NZ_JARGYD010000002.1"/>
</dbReference>
<keyword evidence="3 7" id="KW-1003">Cell membrane</keyword>
<reference evidence="9" key="1">
    <citation type="journal article" date="2019" name="Int. J. Syst. Evol. Microbiol.">
        <title>The Global Catalogue of Microorganisms (GCM) 10K type strain sequencing project: providing services to taxonomists for standard genome sequencing and annotation.</title>
        <authorList>
            <consortium name="The Broad Institute Genomics Platform"/>
            <consortium name="The Broad Institute Genome Sequencing Center for Infectious Disease"/>
            <person name="Wu L."/>
            <person name="Ma J."/>
        </authorList>
    </citation>
    <scope>NUCLEOTIDE SEQUENCE [LARGE SCALE GENOMIC DNA]</scope>
    <source>
        <strain evidence="9">KCTC 52366</strain>
    </source>
</reference>
<accession>A0ABV7GJI4</accession>
<keyword evidence="8" id="KW-0966">Cell projection</keyword>
<comment type="subcellular location">
    <subcellularLocation>
        <location evidence="1 7">Cell membrane</location>
        <topology evidence="1 7">Multi-pass membrane protein</topology>
    </subcellularLocation>
</comment>
<keyword evidence="9" id="KW-1185">Reference proteome</keyword>
<organism evidence="8 9">
    <name type="scientific">Psychromarinibacter halotolerans</name>
    <dbReference type="NCBI Taxonomy" id="1775175"/>
    <lineage>
        <taxon>Bacteria</taxon>
        <taxon>Pseudomonadati</taxon>
        <taxon>Pseudomonadota</taxon>
        <taxon>Alphaproteobacteria</taxon>
        <taxon>Rhodobacterales</taxon>
        <taxon>Paracoccaceae</taxon>
        <taxon>Psychromarinibacter</taxon>
    </lineage>
</organism>
<dbReference type="InterPro" id="IPR025505">
    <property type="entry name" value="FHIPEP_CS"/>
</dbReference>
<dbReference type="Gene3D" id="3.40.50.12790">
    <property type="entry name" value="FHIPEP family, domain 4"/>
    <property type="match status" value="1"/>
</dbReference>
<feature type="transmembrane region" description="Helical" evidence="7">
    <location>
        <begin position="257"/>
        <end position="275"/>
    </location>
</feature>
<dbReference type="InterPro" id="IPR001712">
    <property type="entry name" value="T3SS_FHIPEP"/>
</dbReference>
<keyword evidence="7" id="KW-0813">Transport</keyword>
<dbReference type="NCBIfam" id="TIGR01398">
    <property type="entry name" value="FlhA"/>
    <property type="match status" value="1"/>
</dbReference>
<proteinExistence type="inferred from homology"/>
<dbReference type="InterPro" id="IPR042193">
    <property type="entry name" value="FHIPEP_3"/>
</dbReference>
<evidence type="ECO:0000313" key="9">
    <source>
        <dbReference type="Proteomes" id="UP001595632"/>
    </source>
</evidence>
<feature type="transmembrane region" description="Helical" evidence="7">
    <location>
        <begin position="83"/>
        <end position="103"/>
    </location>
</feature>
<comment type="function">
    <text evidence="7">Required for formation of the rod structure of the flagellar apparatus. Together with FliI and FliH, may constitute the export apparatus of flagellin.</text>
</comment>
<evidence type="ECO:0000256" key="3">
    <source>
        <dbReference type="ARBA" id="ARBA00022475"/>
    </source>
</evidence>
<sequence length="699" mass="74570">MAQAARQKPTAVTPLSQRLDLMTRNRDVVFALAICAVLAILFVPLPAVLLDIGLALSMAVSVLVLMVALWVRQPLEFSSFPTLLLVVTMMRLSLNVASSRLILSDGQTGTDAAGNVIQGIADFVIGGDYVIGTVMFIILVAINFIVITKGSTRIAEVSARFSLDAMPGKQMAIDADLGAGMIDEHEARRRRKTVEDESSFFGAMDGAAKFVRGDAVAGIIITLINVVGGILIGIARHGMGVADAMHNFTVLTIGDGLVTQIPALIVSIAAGIIVTKGSNEGAANEAVTSQLSASPKAIFVAAGLVFVMGLLPGFPFLLFTAVAAVLAGIGVYSRDAQKAEERKAVEEQVQAEKKKTEEPADTGGVDTVLLEMGRSLIVMLNKDDAALPGKIKSLRDMFQTEYGFALPPVRIKDGDFDNAKAYRVLVQGVEVATGELRPSGRLVIDPAGEATMLVGERVKEPTFGLNAVWIENGAAAAAEAAGFTVVDPESVIVTHMTEALKENLPEMMTYGAARAQMNTLDPAYRKLIQDLNCPSPVILLRNVLRKLLAERISIRNMSLIAESIAEASVISTNASLVAEHVRKALSAQICKSLEGDDGFIQSVTLGGTWEQEFASAVKVQGDDTLCTMPPAKVQEFGRAARAVLQGYAAKDEWPALVVSPEYRPVIRSMLERVAPMTPILSFSEIHWKTKMKTVATIGD</sequence>
<gene>
    <name evidence="7 8" type="primary">flhA</name>
    <name evidence="8" type="ORF">ACFOGP_03410</name>
</gene>
<feature type="transmembrane region" description="Helical" evidence="7">
    <location>
        <begin position="28"/>
        <end position="46"/>
    </location>
</feature>
<feature type="transmembrane region" description="Helical" evidence="7">
    <location>
        <begin position="123"/>
        <end position="146"/>
    </location>
</feature>
<feature type="transmembrane region" description="Helical" evidence="7">
    <location>
        <begin position="287"/>
        <end position="308"/>
    </location>
</feature>
<dbReference type="PRINTS" id="PR00949">
    <property type="entry name" value="TYPE3IMAPROT"/>
</dbReference>
<comment type="similarity">
    <text evidence="2 7">Belongs to the FHIPEP (flagella/HR/invasion proteins export pore) family.</text>
</comment>
<keyword evidence="6 7" id="KW-0472">Membrane</keyword>
<keyword evidence="7" id="KW-0653">Protein transport</keyword>
<keyword evidence="4 7" id="KW-0812">Transmembrane</keyword>
<dbReference type="PANTHER" id="PTHR30161">
    <property type="entry name" value="FLAGELLAR EXPORT PROTEIN, MEMBRANE FLHA SUBUNIT-RELATED"/>
    <property type="match status" value="1"/>
</dbReference>
<feature type="transmembrane region" description="Helical" evidence="7">
    <location>
        <begin position="52"/>
        <end position="71"/>
    </location>
</feature>
<keyword evidence="8" id="KW-0969">Cilium</keyword>
<dbReference type="Proteomes" id="UP001595632">
    <property type="component" value="Unassembled WGS sequence"/>
</dbReference>
<keyword evidence="8" id="KW-0282">Flagellum</keyword>
<evidence type="ECO:0000256" key="1">
    <source>
        <dbReference type="ARBA" id="ARBA00004651"/>
    </source>
</evidence>
<keyword evidence="7" id="KW-1005">Bacterial flagellum biogenesis</keyword>
<dbReference type="InterPro" id="IPR042194">
    <property type="entry name" value="FHIPEP_1"/>
</dbReference>
<evidence type="ECO:0000256" key="4">
    <source>
        <dbReference type="ARBA" id="ARBA00022692"/>
    </source>
</evidence>
<comment type="caution">
    <text evidence="8">The sequence shown here is derived from an EMBL/GenBank/DDBJ whole genome shotgun (WGS) entry which is preliminary data.</text>
</comment>
<evidence type="ECO:0000313" key="8">
    <source>
        <dbReference type="EMBL" id="MFC3141738.1"/>
    </source>
</evidence>
<dbReference type="Pfam" id="PF00771">
    <property type="entry name" value="FHIPEP"/>
    <property type="match status" value="1"/>
</dbReference>
<dbReference type="EMBL" id="JBHRTB010000010">
    <property type="protein sequence ID" value="MFC3141738.1"/>
    <property type="molecule type" value="Genomic_DNA"/>
</dbReference>
<name>A0ABV7GJI4_9RHOB</name>
<dbReference type="Gene3D" id="3.40.30.60">
    <property type="entry name" value="FHIPEP family, domain 1"/>
    <property type="match status" value="1"/>
</dbReference>